<keyword evidence="1" id="KW-1133">Transmembrane helix</keyword>
<accession>A0ABU8RTI5</accession>
<dbReference type="InterPro" id="IPR007047">
    <property type="entry name" value="Flp_Fap"/>
</dbReference>
<keyword evidence="1" id="KW-0472">Membrane</keyword>
<dbReference type="Proteomes" id="UP001361239">
    <property type="component" value="Unassembled WGS sequence"/>
</dbReference>
<name>A0ABU8RTI5_9SPHN</name>
<gene>
    <name evidence="2" type="ORF">WG901_05535</name>
</gene>
<reference evidence="2 3" key="1">
    <citation type="submission" date="2024-03" db="EMBL/GenBank/DDBJ databases">
        <authorList>
            <person name="Jo J.-H."/>
        </authorList>
    </citation>
    <scope>NUCLEOTIDE SEQUENCE [LARGE SCALE GENOMIC DNA]</scope>
    <source>
        <strain evidence="2 3">PS1R-30</strain>
    </source>
</reference>
<evidence type="ECO:0000313" key="2">
    <source>
        <dbReference type="EMBL" id="MEJ5976084.1"/>
    </source>
</evidence>
<evidence type="ECO:0000313" key="3">
    <source>
        <dbReference type="Proteomes" id="UP001361239"/>
    </source>
</evidence>
<comment type="caution">
    <text evidence="2">The sequence shown here is derived from an EMBL/GenBank/DDBJ whole genome shotgun (WGS) entry which is preliminary data.</text>
</comment>
<keyword evidence="3" id="KW-1185">Reference proteome</keyword>
<proteinExistence type="predicted"/>
<feature type="transmembrane region" description="Helical" evidence="1">
    <location>
        <begin position="20"/>
        <end position="39"/>
    </location>
</feature>
<dbReference type="RefSeq" id="WP_339586003.1">
    <property type="nucleotide sequence ID" value="NZ_JBBHJZ010000001.1"/>
</dbReference>
<keyword evidence="1" id="KW-0812">Transmembrane</keyword>
<protein>
    <submittedName>
        <fullName evidence="2">Flp family type IVb pilin</fullName>
    </submittedName>
</protein>
<dbReference type="EMBL" id="JBBHJZ010000001">
    <property type="protein sequence ID" value="MEJ5976084.1"/>
    <property type="molecule type" value="Genomic_DNA"/>
</dbReference>
<organism evidence="2 3">
    <name type="scientific">Novosphingobium anseongense</name>
    <dbReference type="NCBI Taxonomy" id="3133436"/>
    <lineage>
        <taxon>Bacteria</taxon>
        <taxon>Pseudomonadati</taxon>
        <taxon>Pseudomonadota</taxon>
        <taxon>Alphaproteobacteria</taxon>
        <taxon>Sphingomonadales</taxon>
        <taxon>Sphingomonadaceae</taxon>
        <taxon>Novosphingobium</taxon>
    </lineage>
</organism>
<evidence type="ECO:0000256" key="1">
    <source>
        <dbReference type="SAM" id="Phobius"/>
    </source>
</evidence>
<dbReference type="Pfam" id="PF04964">
    <property type="entry name" value="Flp_Fap"/>
    <property type="match status" value="1"/>
</dbReference>
<sequence>MLSFLRTLLGETRGATAIEYGLICALIVLVMLGALQGMAGENGGVWGAVKSKSVTAMQAS</sequence>